<evidence type="ECO:0000256" key="1">
    <source>
        <dbReference type="SAM" id="MobiDB-lite"/>
    </source>
</evidence>
<sequence>APVSVPRRSQESAPIRATSRVPRKNPKQRTQKDNAARVLTLEPAPNRRQLRQSAPLQIIFFLHNTGQLLDHTTFATGKASSMHPTTVAVAVASGIPAAAATAAVDERVAQVVEIDVDGRAYMVALRSQGGVSIAVDAQTDAAVVAVGKARHGKGVVDGKVVIVPPVVCDGAAVASTSGVVLVFMRSAAIAGCKIRVVVVAVVSIVGVVTSRTIAVAHTADWMTVTSRTIDATHSTDRIIMASIATSKRVTVGRITAAQRNGASKLWELNLGQRNSTSSEVIARDHWSGTHLHLQHTSTIPVVRPTVVGRRAGNIVGAGTKVGAKAKVRGTAKSGAVDIAGH</sequence>
<dbReference type="EMBL" id="JAUTDP010000016">
    <property type="protein sequence ID" value="KAK3388368.1"/>
    <property type="molecule type" value="Genomic_DNA"/>
</dbReference>
<comment type="caution">
    <text evidence="2">The sequence shown here is derived from an EMBL/GenBank/DDBJ whole genome shotgun (WGS) entry which is preliminary data.</text>
</comment>
<feature type="region of interest" description="Disordered" evidence="1">
    <location>
        <begin position="1"/>
        <end position="35"/>
    </location>
</feature>
<organism evidence="2 3">
    <name type="scientific">Sordaria brevicollis</name>
    <dbReference type="NCBI Taxonomy" id="83679"/>
    <lineage>
        <taxon>Eukaryota</taxon>
        <taxon>Fungi</taxon>
        <taxon>Dikarya</taxon>
        <taxon>Ascomycota</taxon>
        <taxon>Pezizomycotina</taxon>
        <taxon>Sordariomycetes</taxon>
        <taxon>Sordariomycetidae</taxon>
        <taxon>Sordariales</taxon>
        <taxon>Sordariaceae</taxon>
        <taxon>Sordaria</taxon>
    </lineage>
</organism>
<gene>
    <name evidence="2" type="ORF">B0T20DRAFT_491284</name>
</gene>
<keyword evidence="3" id="KW-1185">Reference proteome</keyword>
<dbReference type="AlphaFoldDB" id="A0AAE0NV75"/>
<accession>A0AAE0NV75</accession>
<feature type="non-terminal residue" evidence="2">
    <location>
        <position position="341"/>
    </location>
</feature>
<dbReference type="Proteomes" id="UP001281003">
    <property type="component" value="Unassembled WGS sequence"/>
</dbReference>
<evidence type="ECO:0000313" key="3">
    <source>
        <dbReference type="Proteomes" id="UP001281003"/>
    </source>
</evidence>
<feature type="non-terminal residue" evidence="2">
    <location>
        <position position="1"/>
    </location>
</feature>
<proteinExistence type="predicted"/>
<evidence type="ECO:0000313" key="2">
    <source>
        <dbReference type="EMBL" id="KAK3388368.1"/>
    </source>
</evidence>
<reference evidence="2" key="2">
    <citation type="submission" date="2023-07" db="EMBL/GenBank/DDBJ databases">
        <authorList>
            <consortium name="Lawrence Berkeley National Laboratory"/>
            <person name="Haridas S."/>
            <person name="Hensen N."/>
            <person name="Bonometti L."/>
            <person name="Westerberg I."/>
            <person name="Brannstrom I.O."/>
            <person name="Guillou S."/>
            <person name="Cros-Aarteil S."/>
            <person name="Calhoun S."/>
            <person name="Kuo A."/>
            <person name="Mondo S."/>
            <person name="Pangilinan J."/>
            <person name="Riley R."/>
            <person name="LaButti K."/>
            <person name="Andreopoulos B."/>
            <person name="Lipzen A."/>
            <person name="Chen C."/>
            <person name="Yanf M."/>
            <person name="Daum C."/>
            <person name="Ng V."/>
            <person name="Clum A."/>
            <person name="Steindorff A."/>
            <person name="Ohm R."/>
            <person name="Martin F."/>
            <person name="Silar P."/>
            <person name="Natvig D."/>
            <person name="Lalanne C."/>
            <person name="Gautier V."/>
            <person name="Ament-velasquez S.L."/>
            <person name="Kruys A."/>
            <person name="Hutchinson M.I."/>
            <person name="Powell A.J."/>
            <person name="Barry K."/>
            <person name="Miller A.N."/>
            <person name="Grigoriev I.V."/>
            <person name="Debuchy R."/>
            <person name="Gladieux P."/>
            <person name="Thoren M.H."/>
            <person name="Johannesson H."/>
        </authorList>
    </citation>
    <scope>NUCLEOTIDE SEQUENCE</scope>
    <source>
        <strain evidence="2">FGSC 1904</strain>
    </source>
</reference>
<name>A0AAE0NV75_SORBR</name>
<reference evidence="2" key="1">
    <citation type="journal article" date="2023" name="Mol. Phylogenet. Evol.">
        <title>Genome-scale phylogeny and comparative genomics of the fungal order Sordariales.</title>
        <authorList>
            <person name="Hensen N."/>
            <person name="Bonometti L."/>
            <person name="Westerberg I."/>
            <person name="Brannstrom I.O."/>
            <person name="Guillou S."/>
            <person name="Cros-Aarteil S."/>
            <person name="Calhoun S."/>
            <person name="Haridas S."/>
            <person name="Kuo A."/>
            <person name="Mondo S."/>
            <person name="Pangilinan J."/>
            <person name="Riley R."/>
            <person name="LaButti K."/>
            <person name="Andreopoulos B."/>
            <person name="Lipzen A."/>
            <person name="Chen C."/>
            <person name="Yan M."/>
            <person name="Daum C."/>
            <person name="Ng V."/>
            <person name="Clum A."/>
            <person name="Steindorff A."/>
            <person name="Ohm R.A."/>
            <person name="Martin F."/>
            <person name="Silar P."/>
            <person name="Natvig D.O."/>
            <person name="Lalanne C."/>
            <person name="Gautier V."/>
            <person name="Ament-Velasquez S.L."/>
            <person name="Kruys A."/>
            <person name="Hutchinson M.I."/>
            <person name="Powell A.J."/>
            <person name="Barry K."/>
            <person name="Miller A.N."/>
            <person name="Grigoriev I.V."/>
            <person name="Debuchy R."/>
            <person name="Gladieux P."/>
            <person name="Hiltunen Thoren M."/>
            <person name="Johannesson H."/>
        </authorList>
    </citation>
    <scope>NUCLEOTIDE SEQUENCE</scope>
    <source>
        <strain evidence="2">FGSC 1904</strain>
    </source>
</reference>
<protein>
    <submittedName>
        <fullName evidence="2">Uncharacterized protein</fullName>
    </submittedName>
</protein>